<dbReference type="RefSeq" id="WP_143055651.1">
    <property type="nucleotide sequence ID" value="NZ_FNYA01000008.1"/>
</dbReference>
<feature type="non-terminal residue" evidence="1">
    <location>
        <position position="1"/>
    </location>
</feature>
<gene>
    <name evidence="1" type="ORF">SAMN05660918_2726</name>
</gene>
<evidence type="ECO:0000313" key="1">
    <source>
        <dbReference type="EMBL" id="SEJ24577.1"/>
    </source>
</evidence>
<reference evidence="2" key="1">
    <citation type="submission" date="2016-10" db="EMBL/GenBank/DDBJ databases">
        <authorList>
            <person name="Varghese N."/>
            <person name="Submissions S."/>
        </authorList>
    </citation>
    <scope>NUCLEOTIDE SEQUENCE [LARGE SCALE GENOMIC DNA]</scope>
    <source>
        <strain evidence="2">DSM 17934</strain>
    </source>
</reference>
<dbReference type="Proteomes" id="UP000199702">
    <property type="component" value="Unassembled WGS sequence"/>
</dbReference>
<keyword evidence="2" id="KW-1185">Reference proteome</keyword>
<dbReference type="Pfam" id="PF13585">
    <property type="entry name" value="CHU_C"/>
    <property type="match status" value="1"/>
</dbReference>
<dbReference type="InterPro" id="IPR026341">
    <property type="entry name" value="T9SS_type_B"/>
</dbReference>
<sequence>TGNLIYSLDGGAWQSSNVFTGVQAGSHEIMVEDTEGCTSITKTVEVIDYPKYFTPNGDGFNDKWKIVGLTAKHNAKIYIFDRYGKLIKQIDPLGDGWDGKYNGQDIPSTDYWFNVDYIENNQEKQFKAHFSLKR</sequence>
<dbReference type="OrthoDB" id="9765926at2"/>
<dbReference type="EMBL" id="FNYA01000008">
    <property type="protein sequence ID" value="SEJ24577.1"/>
    <property type="molecule type" value="Genomic_DNA"/>
</dbReference>
<dbReference type="AlphaFoldDB" id="A0A1H6XD93"/>
<name>A0A1H6XD93_9FLAO</name>
<dbReference type="STRING" id="402734.SAMN05660918_2726"/>
<evidence type="ECO:0000313" key="2">
    <source>
        <dbReference type="Proteomes" id="UP000199702"/>
    </source>
</evidence>
<organism evidence="1 2">
    <name type="scientific">Flavobacterium terrigena</name>
    <dbReference type="NCBI Taxonomy" id="402734"/>
    <lineage>
        <taxon>Bacteria</taxon>
        <taxon>Pseudomonadati</taxon>
        <taxon>Bacteroidota</taxon>
        <taxon>Flavobacteriia</taxon>
        <taxon>Flavobacteriales</taxon>
        <taxon>Flavobacteriaceae</taxon>
        <taxon>Flavobacterium</taxon>
    </lineage>
</organism>
<protein>
    <submittedName>
        <fullName evidence="1">Gliding motility-associated C-terminal domain-containing protein</fullName>
    </submittedName>
</protein>
<dbReference type="NCBIfam" id="TIGR04131">
    <property type="entry name" value="Bac_Flav_CTERM"/>
    <property type="match status" value="1"/>
</dbReference>
<proteinExistence type="predicted"/>
<accession>A0A1H6XD93</accession>